<protein>
    <recommendedName>
        <fullName evidence="4">Lipoprotein</fullName>
    </recommendedName>
</protein>
<accession>A0ABT7SDV2</accession>
<evidence type="ECO:0000313" key="2">
    <source>
        <dbReference type="EMBL" id="MDM7854368.1"/>
    </source>
</evidence>
<evidence type="ECO:0008006" key="4">
    <source>
        <dbReference type="Google" id="ProtNLM"/>
    </source>
</evidence>
<gene>
    <name evidence="2" type="ORF">QRT04_05440</name>
</gene>
<sequence>MPALHRLRGAALVAVAASLALTACSAHPSGSGAPHLTPTLAASADALSWPTAIDPSQADGPFYVVWTQVEEGSGGTKVLQPEVDRLASLGYHTVPWDPACQEHAAEQLTTLTSYKKPVGIGVAFETARDAGVFTTLDQGKGRTVAVTEGTYTCTK</sequence>
<evidence type="ECO:0000313" key="3">
    <source>
        <dbReference type="Proteomes" id="UP001529338"/>
    </source>
</evidence>
<evidence type="ECO:0000256" key="1">
    <source>
        <dbReference type="SAM" id="SignalP"/>
    </source>
</evidence>
<keyword evidence="1" id="KW-0732">Signal</keyword>
<proteinExistence type="predicted"/>
<name>A0ABT7SDV2_9CELL</name>
<organism evidence="2 3">
    <name type="scientific">Cellulomonas alba</name>
    <dbReference type="NCBI Taxonomy" id="3053467"/>
    <lineage>
        <taxon>Bacteria</taxon>
        <taxon>Bacillati</taxon>
        <taxon>Actinomycetota</taxon>
        <taxon>Actinomycetes</taxon>
        <taxon>Micrococcales</taxon>
        <taxon>Cellulomonadaceae</taxon>
        <taxon>Cellulomonas</taxon>
    </lineage>
</organism>
<dbReference type="Proteomes" id="UP001529338">
    <property type="component" value="Unassembled WGS sequence"/>
</dbReference>
<comment type="caution">
    <text evidence="2">The sequence shown here is derived from an EMBL/GenBank/DDBJ whole genome shotgun (WGS) entry which is preliminary data.</text>
</comment>
<dbReference type="EMBL" id="JAUCGQ010000001">
    <property type="protein sequence ID" value="MDM7854368.1"/>
    <property type="molecule type" value="Genomic_DNA"/>
</dbReference>
<keyword evidence="3" id="KW-1185">Reference proteome</keyword>
<reference evidence="2 3" key="1">
    <citation type="submission" date="2023-06" db="EMBL/GenBank/DDBJ databases">
        <title>Cellulomonas sp. MW4 Whole genome sequence.</title>
        <authorList>
            <person name="Park S."/>
        </authorList>
    </citation>
    <scope>NUCLEOTIDE SEQUENCE [LARGE SCALE GENOMIC DNA]</scope>
    <source>
        <strain evidence="2 3">MW4</strain>
    </source>
</reference>
<feature type="chain" id="PRO_5045137546" description="Lipoprotein" evidence="1">
    <location>
        <begin position="26"/>
        <end position="155"/>
    </location>
</feature>
<dbReference type="RefSeq" id="WP_289454101.1">
    <property type="nucleotide sequence ID" value="NZ_JAUCGQ010000001.1"/>
</dbReference>
<dbReference type="PROSITE" id="PS51257">
    <property type="entry name" value="PROKAR_LIPOPROTEIN"/>
    <property type="match status" value="1"/>
</dbReference>
<feature type="signal peptide" evidence="1">
    <location>
        <begin position="1"/>
        <end position="25"/>
    </location>
</feature>